<name>A0A523QHL0_UNCAE</name>
<keyword evidence="2" id="KW-0808">Transferase</keyword>
<evidence type="ECO:0000259" key="1">
    <source>
        <dbReference type="Pfam" id="PF13439"/>
    </source>
</evidence>
<evidence type="ECO:0000313" key="3">
    <source>
        <dbReference type="Proteomes" id="UP000320781"/>
    </source>
</evidence>
<dbReference type="SUPFAM" id="SSF53756">
    <property type="entry name" value="UDP-Glycosyltransferase/glycogen phosphorylase"/>
    <property type="match status" value="1"/>
</dbReference>
<dbReference type="Gene3D" id="3.40.50.2000">
    <property type="entry name" value="Glycogen Phosphorylase B"/>
    <property type="match status" value="2"/>
</dbReference>
<dbReference type="InterPro" id="IPR028098">
    <property type="entry name" value="Glyco_trans_4-like_N"/>
</dbReference>
<dbReference type="CDD" id="cd03801">
    <property type="entry name" value="GT4_PimA-like"/>
    <property type="match status" value="1"/>
</dbReference>
<organism evidence="2 3">
    <name type="scientific">Aerophobetes bacterium</name>
    <dbReference type="NCBI Taxonomy" id="2030807"/>
    <lineage>
        <taxon>Bacteria</taxon>
        <taxon>Candidatus Aerophobota</taxon>
    </lineage>
</organism>
<sequence>MAGAHPGCRRSGDSGIKEASLTASGMEKEGMRILVVPKEFPHGRVIGGPIIIYNRIKYLSRHHRIGLASFIRDEERKYLGTIEPYLSELELMPYPPPRNMFRRTSDFFFSEVPPYMCNTKSSEMRRTVAEMTQRSSYDVVIAEYSVMGQYLYKNPGINSRTKRILSCHECYTIARKKVRDLYGIFSTKGLRAMLDLYRLEVYEFAMYREMDKIITLTPEEREGLLRYTPDLDIDVVPHGVDTERFSPVSPGQQEMSVAFLGNYPHDPNRDAVMYFIKEIWPHLKKTFPDVKFYVIGRDPTLDILTAAEKDPNIVVTGTVEDVRDYLKRARVFVAPIRLGKGFRGKILEAMAMAIPVVTTSLGAEGIPVEDMSNIVIADDTETFVERIARLLKDEDLYGRVSRGARTLVEKRFSWEKGVQILEHVLEKTVVKG</sequence>
<dbReference type="AlphaFoldDB" id="A0A523QHL0"/>
<dbReference type="PANTHER" id="PTHR12526:SF630">
    <property type="entry name" value="GLYCOSYLTRANSFERASE"/>
    <property type="match status" value="1"/>
</dbReference>
<dbReference type="Pfam" id="PF13439">
    <property type="entry name" value="Glyco_transf_4"/>
    <property type="match status" value="1"/>
</dbReference>
<dbReference type="GO" id="GO:0016740">
    <property type="term" value="F:transferase activity"/>
    <property type="evidence" value="ECO:0007669"/>
    <property type="project" value="UniProtKB-KW"/>
</dbReference>
<gene>
    <name evidence="2" type="ORF">E3J95_05575</name>
</gene>
<accession>A0A523QHL0</accession>
<dbReference type="EMBL" id="SOKU01000272">
    <property type="protein sequence ID" value="TES84988.1"/>
    <property type="molecule type" value="Genomic_DNA"/>
</dbReference>
<comment type="caution">
    <text evidence="2">The sequence shown here is derived from an EMBL/GenBank/DDBJ whole genome shotgun (WGS) entry which is preliminary data.</text>
</comment>
<dbReference type="Pfam" id="PF13692">
    <property type="entry name" value="Glyco_trans_1_4"/>
    <property type="match status" value="1"/>
</dbReference>
<reference evidence="2 3" key="1">
    <citation type="submission" date="2019-03" db="EMBL/GenBank/DDBJ databases">
        <title>Metabolic potential of uncultured bacteria and archaea associated with petroleum seepage in deep-sea sediments.</title>
        <authorList>
            <person name="Dong X."/>
            <person name="Hubert C."/>
        </authorList>
    </citation>
    <scope>NUCLEOTIDE SEQUENCE [LARGE SCALE GENOMIC DNA]</scope>
    <source>
        <strain evidence="2">E44_bin92</strain>
    </source>
</reference>
<dbReference type="PANTHER" id="PTHR12526">
    <property type="entry name" value="GLYCOSYLTRANSFERASE"/>
    <property type="match status" value="1"/>
</dbReference>
<proteinExistence type="predicted"/>
<protein>
    <submittedName>
        <fullName evidence="2">Glycosyltransferase</fullName>
    </submittedName>
</protein>
<feature type="domain" description="Glycosyltransferase subfamily 4-like N-terminal" evidence="1">
    <location>
        <begin position="121"/>
        <end position="244"/>
    </location>
</feature>
<dbReference type="Proteomes" id="UP000320781">
    <property type="component" value="Unassembled WGS sequence"/>
</dbReference>
<evidence type="ECO:0000313" key="2">
    <source>
        <dbReference type="EMBL" id="TES84988.1"/>
    </source>
</evidence>